<reference evidence="3 4" key="1">
    <citation type="submission" date="2012-08" db="EMBL/GenBank/DDBJ databases">
        <title>The Genome Sequence of Barnesiella intestinihominis YIT 11860.</title>
        <authorList>
            <consortium name="The Broad Institute Genome Sequencing Platform"/>
            <person name="Earl A."/>
            <person name="Ward D."/>
            <person name="Feldgarden M."/>
            <person name="Gevers D."/>
            <person name="Morotomi M."/>
            <person name="Walker B."/>
            <person name="Young S.K."/>
            <person name="Zeng Q."/>
            <person name="Gargeya S."/>
            <person name="Fitzgerald M."/>
            <person name="Haas B."/>
            <person name="Abouelleil A."/>
            <person name="Alvarado L."/>
            <person name="Arachchi H.M."/>
            <person name="Berlin A.M."/>
            <person name="Chapman S.B."/>
            <person name="Goldberg J."/>
            <person name="Griggs A."/>
            <person name="Gujja S."/>
            <person name="Hansen M."/>
            <person name="Howarth C."/>
            <person name="Imamovic A."/>
            <person name="Larimer J."/>
            <person name="McCowen C."/>
            <person name="Montmayeur A."/>
            <person name="Murphy C."/>
            <person name="Neiman D."/>
            <person name="Pearson M."/>
            <person name="Priest M."/>
            <person name="Roberts A."/>
            <person name="Saif S."/>
            <person name="Shea T."/>
            <person name="Sisk P."/>
            <person name="Sykes S."/>
            <person name="Wortman J."/>
            <person name="Nusbaum C."/>
            <person name="Birren B."/>
        </authorList>
    </citation>
    <scope>NUCLEOTIDE SEQUENCE [LARGE SCALE GENOMIC DNA]</scope>
    <source>
        <strain evidence="3 4">YIT 11860</strain>
    </source>
</reference>
<comment type="caution">
    <text evidence="3">The sequence shown here is derived from an EMBL/GenBank/DDBJ whole genome shotgun (WGS) entry which is preliminary data.</text>
</comment>
<proteinExistence type="predicted"/>
<dbReference type="Proteomes" id="UP000006044">
    <property type="component" value="Unassembled WGS sequence"/>
</dbReference>
<dbReference type="OrthoDB" id="712861at2"/>
<dbReference type="STRING" id="742726.HMPREF9448_02663"/>
<dbReference type="Gene3D" id="3.60.10.10">
    <property type="entry name" value="Endonuclease/exonuclease/phosphatase"/>
    <property type="match status" value="1"/>
</dbReference>
<dbReference type="InterPro" id="IPR005135">
    <property type="entry name" value="Endo/exonuclease/phosphatase"/>
</dbReference>
<dbReference type="InterPro" id="IPR051916">
    <property type="entry name" value="GPI-anchor_lipid_remodeler"/>
</dbReference>
<dbReference type="PANTHER" id="PTHR14859:SF15">
    <property type="entry name" value="ENDONUCLEASE_EXONUCLEASE_PHOSPHATASE DOMAIN-CONTAINING PROTEIN"/>
    <property type="match status" value="1"/>
</dbReference>
<dbReference type="GO" id="GO:0016020">
    <property type="term" value="C:membrane"/>
    <property type="evidence" value="ECO:0007669"/>
    <property type="project" value="GOC"/>
</dbReference>
<feature type="domain" description="Endonuclease/exonuclease/phosphatase" evidence="2">
    <location>
        <begin position="43"/>
        <end position="272"/>
    </location>
</feature>
<evidence type="ECO:0000313" key="3">
    <source>
        <dbReference type="EMBL" id="EJZ61985.1"/>
    </source>
</evidence>
<gene>
    <name evidence="3" type="ORF">HMPREF9448_02663</name>
</gene>
<evidence type="ECO:0000313" key="4">
    <source>
        <dbReference type="Proteomes" id="UP000006044"/>
    </source>
</evidence>
<evidence type="ECO:0000256" key="1">
    <source>
        <dbReference type="SAM" id="SignalP"/>
    </source>
</evidence>
<dbReference type="GO" id="GO:0006506">
    <property type="term" value="P:GPI anchor biosynthetic process"/>
    <property type="evidence" value="ECO:0007669"/>
    <property type="project" value="TreeGrafter"/>
</dbReference>
<dbReference type="EMBL" id="ADLE01000018">
    <property type="protein sequence ID" value="EJZ61985.1"/>
    <property type="molecule type" value="Genomic_DNA"/>
</dbReference>
<dbReference type="AlphaFoldDB" id="K0XDE1"/>
<dbReference type="HOGENOM" id="CLU_060500_4_2_10"/>
<keyword evidence="4" id="KW-1185">Reference proteome</keyword>
<dbReference type="GeneID" id="77849842"/>
<dbReference type="InterPro" id="IPR036691">
    <property type="entry name" value="Endo/exonu/phosph_ase_sf"/>
</dbReference>
<feature type="signal peptide" evidence="1">
    <location>
        <begin position="1"/>
        <end position="21"/>
    </location>
</feature>
<organism evidence="3 4">
    <name type="scientific">Barnesiella intestinihominis YIT 11860</name>
    <dbReference type="NCBI Taxonomy" id="742726"/>
    <lineage>
        <taxon>Bacteria</taxon>
        <taxon>Pseudomonadati</taxon>
        <taxon>Bacteroidota</taxon>
        <taxon>Bacteroidia</taxon>
        <taxon>Bacteroidales</taxon>
        <taxon>Barnesiellaceae</taxon>
        <taxon>Barnesiella</taxon>
    </lineage>
</organism>
<protein>
    <recommendedName>
        <fullName evidence="2">Endonuclease/exonuclease/phosphatase domain-containing protein</fullName>
    </recommendedName>
</protein>
<feature type="chain" id="PRO_5003844667" description="Endonuclease/exonuclease/phosphatase domain-containing protein" evidence="1">
    <location>
        <begin position="22"/>
        <end position="284"/>
    </location>
</feature>
<dbReference type="PANTHER" id="PTHR14859">
    <property type="entry name" value="CALCOFLUOR WHITE HYPERSENSITIVE PROTEIN PRECURSOR"/>
    <property type="match status" value="1"/>
</dbReference>
<dbReference type="Pfam" id="PF03372">
    <property type="entry name" value="Exo_endo_phos"/>
    <property type="match status" value="1"/>
</dbReference>
<dbReference type="PROSITE" id="PS51257">
    <property type="entry name" value="PROKAR_LIPOPROTEIN"/>
    <property type="match status" value="1"/>
</dbReference>
<dbReference type="PATRIC" id="fig|742726.3.peg.2777"/>
<dbReference type="RefSeq" id="WP_008863039.1">
    <property type="nucleotide sequence ID" value="NZ_CAXSYG010000001.1"/>
</dbReference>
<dbReference type="SUPFAM" id="SSF56219">
    <property type="entry name" value="DNase I-like"/>
    <property type="match status" value="1"/>
</dbReference>
<evidence type="ECO:0000259" key="2">
    <source>
        <dbReference type="Pfam" id="PF03372"/>
    </source>
</evidence>
<dbReference type="eggNOG" id="COG3568">
    <property type="taxonomic scope" value="Bacteria"/>
</dbReference>
<sequence>MKRVFILMMSISAVFMGCSKANEPQGDAGWGGNTEPKENLVVMSYNIKHCAPYYGVSGETTTADVNNVANVIKSKKPDVVLLQEVDYKTTRSLGVDQAKELAELAGYPYYYFFKQKDFQGGAYGAAILSSFQMSEIVNHDLPKEIDGLTITGSNVLGTAKIKFNGIDVYLAVIHLSVTQAERDRQFPVMMEELSSKSDFPIILGGDFNSKPDNSIIGKLEAAGFVRTNTDPKNFTIPSNAPNREIDYIAYRPLEYFNVVSHTVVTGVNASDHLPIISVLKISKP</sequence>
<accession>K0XDE1</accession>
<dbReference type="GO" id="GO:0003824">
    <property type="term" value="F:catalytic activity"/>
    <property type="evidence" value="ECO:0007669"/>
    <property type="project" value="InterPro"/>
</dbReference>
<name>K0XDE1_9BACT</name>
<keyword evidence="1" id="KW-0732">Signal</keyword>